<dbReference type="AlphaFoldDB" id="A0A0J9ST69"/>
<evidence type="ECO:0000313" key="3">
    <source>
        <dbReference type="Proteomes" id="UP000053327"/>
    </source>
</evidence>
<dbReference type="Proteomes" id="UP000053327">
    <property type="component" value="Unassembled WGS sequence"/>
</dbReference>
<feature type="region of interest" description="Disordered" evidence="1">
    <location>
        <begin position="1"/>
        <end position="66"/>
    </location>
</feature>
<dbReference type="OrthoDB" id="382491at2759"/>
<feature type="compositionally biased region" description="Low complexity" evidence="1">
    <location>
        <begin position="13"/>
        <end position="22"/>
    </location>
</feature>
<feature type="compositionally biased region" description="Basic and acidic residues" evidence="1">
    <location>
        <begin position="23"/>
        <end position="40"/>
    </location>
</feature>
<reference evidence="2 3" key="1">
    <citation type="submission" date="2011-08" db="EMBL/GenBank/DDBJ databases">
        <title>The Genome Sequence of Plasmodium vivax Brazil I.</title>
        <authorList>
            <consortium name="The Broad Institute Genome Sequencing Platform"/>
            <consortium name="The Broad Institute Genome Sequencing Center for Infectious Disease"/>
            <person name="Neafsey D."/>
            <person name="Carlton J."/>
            <person name="Barnwell J."/>
            <person name="Collins W."/>
            <person name="Escalante A."/>
            <person name="Mullikin J."/>
            <person name="Saul A."/>
            <person name="Guigo R."/>
            <person name="Camara F."/>
            <person name="Young S.K."/>
            <person name="Zeng Q."/>
            <person name="Gargeya S."/>
            <person name="Fitzgerald M."/>
            <person name="Haas B."/>
            <person name="Abouelleil A."/>
            <person name="Alvarado L."/>
            <person name="Arachchi H.M."/>
            <person name="Berlin A."/>
            <person name="Brown A."/>
            <person name="Chapman S.B."/>
            <person name="Chen Z."/>
            <person name="Dunbar C."/>
            <person name="Freedman E."/>
            <person name="Gearin G."/>
            <person name="Gellesch M."/>
            <person name="Goldberg J."/>
            <person name="Griggs A."/>
            <person name="Gujja S."/>
            <person name="Heiman D."/>
            <person name="Howarth C."/>
            <person name="Larson L."/>
            <person name="Lui A."/>
            <person name="MacDonald P.J.P."/>
            <person name="Montmayeur A."/>
            <person name="Murphy C."/>
            <person name="Neiman D."/>
            <person name="Pearson M."/>
            <person name="Priest M."/>
            <person name="Roberts A."/>
            <person name="Saif S."/>
            <person name="Shea T."/>
            <person name="Shenoy N."/>
            <person name="Sisk P."/>
            <person name="Stolte C."/>
            <person name="Sykes S."/>
            <person name="Wortman J."/>
            <person name="Nusbaum C."/>
            <person name="Birren B."/>
        </authorList>
    </citation>
    <scope>NUCLEOTIDE SEQUENCE [LARGE SCALE GENOMIC DNA]</scope>
    <source>
        <strain evidence="2 3">Brazil I</strain>
    </source>
</reference>
<organism evidence="2 3">
    <name type="scientific">Plasmodium vivax (strain Brazil I)</name>
    <dbReference type="NCBI Taxonomy" id="1033975"/>
    <lineage>
        <taxon>Eukaryota</taxon>
        <taxon>Sar</taxon>
        <taxon>Alveolata</taxon>
        <taxon>Apicomplexa</taxon>
        <taxon>Aconoidasida</taxon>
        <taxon>Haemosporida</taxon>
        <taxon>Plasmodiidae</taxon>
        <taxon>Plasmodium</taxon>
        <taxon>Plasmodium (Plasmodium)</taxon>
    </lineage>
</organism>
<accession>A0A0J9ST69</accession>
<sequence length="215" mass="23635">MDAANSPDKDNVSASQGGSSDTSSKKQKSDASGKEQKVDASKGSSNSAKLEPAGESDNPATPDALFMGSTDAAAIGTDDDKASKYRKFLQNSSDEYTIQQMERFLKHGISDNGIRMLTTDTCTWVYDYYKTTKTSTPGLKEFTPGTTVDYYYHSTPFHTQIGNINLIMMHSQVNFEDGTAAPADRVFKMNEVTPEMVKAAKVKAREYKNECTDWI</sequence>
<evidence type="ECO:0000313" key="2">
    <source>
        <dbReference type="EMBL" id="KMZ86270.1"/>
    </source>
</evidence>
<evidence type="ECO:0000256" key="1">
    <source>
        <dbReference type="SAM" id="MobiDB-lite"/>
    </source>
</evidence>
<gene>
    <name evidence="2" type="ORF">PVBG_01794</name>
</gene>
<name>A0A0J9ST69_PLAV1</name>
<proteinExistence type="predicted"/>
<protein>
    <submittedName>
        <fullName evidence="2">Uncharacterized protein</fullName>
    </submittedName>
</protein>
<dbReference type="EMBL" id="KQ234824">
    <property type="protein sequence ID" value="KMZ86270.1"/>
    <property type="molecule type" value="Genomic_DNA"/>
</dbReference>